<reference evidence="3" key="1">
    <citation type="submission" date="2023-07" db="EMBL/GenBank/DDBJ databases">
        <title>Whole genome sequence analysis of rice epiphytic Sphingomonas sanguinis OsEp_Plm_15B2.</title>
        <authorList>
            <person name="Sahu K.P."/>
            <person name="Asharani P."/>
            <person name="Reddy B."/>
            <person name="Kumar A."/>
        </authorList>
    </citation>
    <scope>NUCLEOTIDE SEQUENCE [LARGE SCALE GENOMIC DNA]</scope>
    <source>
        <strain evidence="3">OsEp_Plm_15B2</strain>
    </source>
</reference>
<dbReference type="EMBL" id="JAOBTW010000001">
    <property type="protein sequence ID" value="MDZ7280753.1"/>
    <property type="molecule type" value="Genomic_DNA"/>
</dbReference>
<evidence type="ECO:0000313" key="2">
    <source>
        <dbReference type="EMBL" id="MDZ7280753.1"/>
    </source>
</evidence>
<name>A0ABU5LLE9_9SPHN</name>
<protein>
    <recommendedName>
        <fullName evidence="1">Replication-associated protein ORF2/G2P domain-containing protein</fullName>
    </recommendedName>
</protein>
<evidence type="ECO:0000313" key="3">
    <source>
        <dbReference type="Proteomes" id="UP001292182"/>
    </source>
</evidence>
<sequence>MSRVLIGHATMREMVDRVEPDTFITLSVKQSLPASLGPHFAGNHERYDRVMAQTLKKVGGKIYGRRKSRRKGHLIKNISTLERGKDGRWHIHCCLKRPNHVSIEKFKETFLECWEKSRWYMRKHDFQEIDGDAAYYIMKTGQDSILTDSLHI</sequence>
<gene>
    <name evidence="2" type="ORF">N4G62_01770</name>
</gene>
<dbReference type="Proteomes" id="UP001292182">
    <property type="component" value="Unassembled WGS sequence"/>
</dbReference>
<dbReference type="Pfam" id="PF23343">
    <property type="entry name" value="REP_ORF2-G2P"/>
    <property type="match status" value="1"/>
</dbReference>
<dbReference type="InterPro" id="IPR056906">
    <property type="entry name" value="ORF2/G2P_dom"/>
</dbReference>
<keyword evidence="3" id="KW-1185">Reference proteome</keyword>
<organism evidence="2 3">
    <name type="scientific">Sphingomonas sanguinis</name>
    <dbReference type="NCBI Taxonomy" id="33051"/>
    <lineage>
        <taxon>Bacteria</taxon>
        <taxon>Pseudomonadati</taxon>
        <taxon>Pseudomonadota</taxon>
        <taxon>Alphaproteobacteria</taxon>
        <taxon>Sphingomonadales</taxon>
        <taxon>Sphingomonadaceae</taxon>
        <taxon>Sphingomonas</taxon>
    </lineage>
</organism>
<evidence type="ECO:0000259" key="1">
    <source>
        <dbReference type="Pfam" id="PF23343"/>
    </source>
</evidence>
<comment type="caution">
    <text evidence="2">The sequence shown here is derived from an EMBL/GenBank/DDBJ whole genome shotgun (WGS) entry which is preliminary data.</text>
</comment>
<proteinExistence type="predicted"/>
<feature type="domain" description="Replication-associated protein ORF2/G2P" evidence="1">
    <location>
        <begin position="43"/>
        <end position="139"/>
    </location>
</feature>
<accession>A0ABU5LLE9</accession>